<feature type="transmembrane region" description="Helical" evidence="1">
    <location>
        <begin position="149"/>
        <end position="170"/>
    </location>
</feature>
<name>A9UTZ2_MONBE</name>
<evidence type="ECO:0000313" key="3">
    <source>
        <dbReference type="Proteomes" id="UP000001357"/>
    </source>
</evidence>
<feature type="transmembrane region" description="Helical" evidence="1">
    <location>
        <begin position="204"/>
        <end position="226"/>
    </location>
</feature>
<sequence>MSSTLGVVLQVFATLAALGVIACGAIQLNDTGNFEVEWCRHDDTKHCWTRNRNADVAMTFYAISIILLGVASFLGEIRSGIIDRPIGLLILAGLVTVGSARNTGIILGSYAACIGLLQVAIYLVHGSLPKGGNASKTKVPEGYVKLTKAIALTTMVGVAAVGGIALYSVAVKDRHDLDGAELEWCEQTGERYCWLQSRINTYALGAYATTLILLGILGLLGSLGVWDKAKTLRNTGALGLFLIATGLVTLGAAGNAGIVVGAAAIAVGIELMAFEYVFKGDYDRV</sequence>
<dbReference type="Proteomes" id="UP000001357">
    <property type="component" value="Unassembled WGS sequence"/>
</dbReference>
<dbReference type="KEGG" id="mbr:MONBRDRAFT_6470"/>
<gene>
    <name evidence="2" type="ORF">MONBRDRAFT_6470</name>
</gene>
<keyword evidence="1" id="KW-1133">Transmembrane helix</keyword>
<keyword evidence="1" id="KW-0472">Membrane</keyword>
<proteinExistence type="predicted"/>
<evidence type="ECO:0000313" key="2">
    <source>
        <dbReference type="EMBL" id="EDQ91578.1"/>
    </source>
</evidence>
<accession>A9UTZ2</accession>
<evidence type="ECO:0000256" key="1">
    <source>
        <dbReference type="SAM" id="Phobius"/>
    </source>
</evidence>
<keyword evidence="1" id="KW-0812">Transmembrane</keyword>
<dbReference type="eggNOG" id="ENOG502SUIB">
    <property type="taxonomic scope" value="Eukaryota"/>
</dbReference>
<feature type="transmembrane region" description="Helical" evidence="1">
    <location>
        <begin position="238"/>
        <end position="269"/>
    </location>
</feature>
<feature type="transmembrane region" description="Helical" evidence="1">
    <location>
        <begin position="56"/>
        <end position="74"/>
    </location>
</feature>
<protein>
    <submittedName>
        <fullName evidence="2">Uncharacterized protein</fullName>
    </submittedName>
</protein>
<dbReference type="EMBL" id="CH991545">
    <property type="protein sequence ID" value="EDQ91578.1"/>
    <property type="molecule type" value="Genomic_DNA"/>
</dbReference>
<dbReference type="GeneID" id="5889024"/>
<dbReference type="RefSeq" id="XP_001744000.1">
    <property type="nucleotide sequence ID" value="XM_001743948.1"/>
</dbReference>
<organism evidence="2 3">
    <name type="scientific">Monosiga brevicollis</name>
    <name type="common">Choanoflagellate</name>
    <dbReference type="NCBI Taxonomy" id="81824"/>
    <lineage>
        <taxon>Eukaryota</taxon>
        <taxon>Choanoflagellata</taxon>
        <taxon>Craspedida</taxon>
        <taxon>Salpingoecidae</taxon>
        <taxon>Monosiga</taxon>
    </lineage>
</organism>
<feature type="transmembrane region" description="Helical" evidence="1">
    <location>
        <begin position="105"/>
        <end position="128"/>
    </location>
</feature>
<dbReference type="InParanoid" id="A9UTZ2"/>
<dbReference type="OMA" id="VEYGMEP"/>
<reference evidence="2 3" key="1">
    <citation type="journal article" date="2008" name="Nature">
        <title>The genome of the choanoflagellate Monosiga brevicollis and the origin of metazoans.</title>
        <authorList>
            <consortium name="JGI Sequencing"/>
            <person name="King N."/>
            <person name="Westbrook M.J."/>
            <person name="Young S.L."/>
            <person name="Kuo A."/>
            <person name="Abedin M."/>
            <person name="Chapman J."/>
            <person name="Fairclough S."/>
            <person name="Hellsten U."/>
            <person name="Isogai Y."/>
            <person name="Letunic I."/>
            <person name="Marr M."/>
            <person name="Pincus D."/>
            <person name="Putnam N."/>
            <person name="Rokas A."/>
            <person name="Wright K.J."/>
            <person name="Zuzow R."/>
            <person name="Dirks W."/>
            <person name="Good M."/>
            <person name="Goodstein D."/>
            <person name="Lemons D."/>
            <person name="Li W."/>
            <person name="Lyons J.B."/>
            <person name="Morris A."/>
            <person name="Nichols S."/>
            <person name="Richter D.J."/>
            <person name="Salamov A."/>
            <person name="Bork P."/>
            <person name="Lim W.A."/>
            <person name="Manning G."/>
            <person name="Miller W.T."/>
            <person name="McGinnis W."/>
            <person name="Shapiro H."/>
            <person name="Tjian R."/>
            <person name="Grigoriev I.V."/>
            <person name="Rokhsar D."/>
        </authorList>
    </citation>
    <scope>NUCLEOTIDE SEQUENCE [LARGE SCALE GENOMIC DNA]</scope>
    <source>
        <strain evidence="3">MX1 / ATCC 50154</strain>
    </source>
</reference>
<keyword evidence="3" id="KW-1185">Reference proteome</keyword>
<dbReference type="AlphaFoldDB" id="A9UTZ2"/>